<evidence type="ECO:0000256" key="4">
    <source>
        <dbReference type="ARBA" id="ARBA00017099"/>
    </source>
</evidence>
<dbReference type="CDD" id="cd05254">
    <property type="entry name" value="dTDP_HR_like_SDR_e"/>
    <property type="match status" value="1"/>
</dbReference>
<dbReference type="Pfam" id="PF04321">
    <property type="entry name" value="RmlD_sub_bind"/>
    <property type="match status" value="1"/>
</dbReference>
<evidence type="ECO:0000313" key="8">
    <source>
        <dbReference type="EMBL" id="UYM16422.1"/>
    </source>
</evidence>
<reference evidence="8" key="1">
    <citation type="submission" date="2022-10" db="EMBL/GenBank/DDBJ databases">
        <title>Completed Genome Sequence of two octocoral isolated bacterium, Endozoicomonas euniceicola EF212T and Endozoicomonas gorgoniicola PS125T.</title>
        <authorList>
            <person name="Chiou Y.-J."/>
            <person name="Chen Y.-H."/>
        </authorList>
    </citation>
    <scope>NUCLEOTIDE SEQUENCE</scope>
    <source>
        <strain evidence="8">EF212</strain>
    </source>
</reference>
<evidence type="ECO:0000256" key="1">
    <source>
        <dbReference type="ARBA" id="ARBA00004781"/>
    </source>
</evidence>
<dbReference type="PANTHER" id="PTHR10491">
    <property type="entry name" value="DTDP-4-DEHYDRORHAMNOSE REDUCTASE"/>
    <property type="match status" value="1"/>
</dbReference>
<dbReference type="Gene3D" id="3.90.25.10">
    <property type="entry name" value="UDP-galactose 4-epimerase, domain 1"/>
    <property type="match status" value="1"/>
</dbReference>
<keyword evidence="9" id="KW-1185">Reference proteome</keyword>
<evidence type="ECO:0000256" key="5">
    <source>
        <dbReference type="ARBA" id="ARBA00048200"/>
    </source>
</evidence>
<sequence>MRILITGSAGMLGYSLSENFRDGDCYCCTRAELDITNESQVFEIVLKFNPDIIINGAAYTSAEKAEDNIEEAYAVNCYGVKYLAAAAESVNSCLIHISTDYVFKGDKKNGCYIESDIAEPVNIYGKSKLAGEQIVKELCSKYIIIRTSWLFNAQNNNFVTSIINSLRNKKELTVVNDQLGGPTFLGDLVDSIDKIVNRIKINDVDGIWGLYHYSGFPYVSWYEFACVIAQYSQLSGIVEPDVRMNSILSENYILRAKRPKNSQLNSMKFCRVFGVEQKDWRVGLEKVIYSISNNL</sequence>
<evidence type="ECO:0000256" key="6">
    <source>
        <dbReference type="RuleBase" id="RU364082"/>
    </source>
</evidence>
<comment type="similarity">
    <text evidence="2 6">Belongs to the dTDP-4-dehydrorhamnose reductase family.</text>
</comment>
<dbReference type="SUPFAM" id="SSF51735">
    <property type="entry name" value="NAD(P)-binding Rossmann-fold domains"/>
    <property type="match status" value="1"/>
</dbReference>
<comment type="pathway">
    <text evidence="1 6">Carbohydrate biosynthesis; dTDP-L-rhamnose biosynthesis.</text>
</comment>
<gene>
    <name evidence="8" type="primary">rfbD</name>
    <name evidence="8" type="ORF">NX720_00360</name>
</gene>
<keyword evidence="6 8" id="KW-0560">Oxidoreductase</keyword>
<dbReference type="EC" id="1.1.1.133" evidence="3 6"/>
<dbReference type="Gene3D" id="3.40.50.720">
    <property type="entry name" value="NAD(P)-binding Rossmann-like Domain"/>
    <property type="match status" value="1"/>
</dbReference>
<evidence type="ECO:0000256" key="2">
    <source>
        <dbReference type="ARBA" id="ARBA00010944"/>
    </source>
</evidence>
<dbReference type="GO" id="GO:0008831">
    <property type="term" value="F:dTDP-4-dehydrorhamnose reductase activity"/>
    <property type="evidence" value="ECO:0007669"/>
    <property type="project" value="UniProtKB-EC"/>
</dbReference>
<dbReference type="Proteomes" id="UP001163255">
    <property type="component" value="Chromosome"/>
</dbReference>
<dbReference type="InterPro" id="IPR029903">
    <property type="entry name" value="RmlD-like-bd"/>
</dbReference>
<evidence type="ECO:0000256" key="3">
    <source>
        <dbReference type="ARBA" id="ARBA00012929"/>
    </source>
</evidence>
<name>A0ABY6GUG9_9GAMM</name>
<feature type="domain" description="RmlD-like substrate binding" evidence="7">
    <location>
        <begin position="1"/>
        <end position="289"/>
    </location>
</feature>
<comment type="cofactor">
    <cofactor evidence="6">
        <name>Mg(2+)</name>
        <dbReference type="ChEBI" id="CHEBI:18420"/>
    </cofactor>
    <text evidence="6">Binds 1 Mg(2+) ion per monomer.</text>
</comment>
<organism evidence="8 9">
    <name type="scientific">Endozoicomonas euniceicola</name>
    <dbReference type="NCBI Taxonomy" id="1234143"/>
    <lineage>
        <taxon>Bacteria</taxon>
        <taxon>Pseudomonadati</taxon>
        <taxon>Pseudomonadota</taxon>
        <taxon>Gammaproteobacteria</taxon>
        <taxon>Oceanospirillales</taxon>
        <taxon>Endozoicomonadaceae</taxon>
        <taxon>Endozoicomonas</taxon>
    </lineage>
</organism>
<dbReference type="EMBL" id="CP103300">
    <property type="protein sequence ID" value="UYM16422.1"/>
    <property type="molecule type" value="Genomic_DNA"/>
</dbReference>
<accession>A0ABY6GUG9</accession>
<evidence type="ECO:0000259" key="7">
    <source>
        <dbReference type="Pfam" id="PF04321"/>
    </source>
</evidence>
<dbReference type="InterPro" id="IPR036291">
    <property type="entry name" value="NAD(P)-bd_dom_sf"/>
</dbReference>
<dbReference type="NCBIfam" id="TIGR01214">
    <property type="entry name" value="rmlD"/>
    <property type="match status" value="1"/>
</dbReference>
<keyword evidence="6" id="KW-0521">NADP</keyword>
<dbReference type="PANTHER" id="PTHR10491:SF4">
    <property type="entry name" value="METHIONINE ADENOSYLTRANSFERASE 2 SUBUNIT BETA"/>
    <property type="match status" value="1"/>
</dbReference>
<dbReference type="RefSeq" id="WP_262598717.1">
    <property type="nucleotide sequence ID" value="NZ_CP103300.1"/>
</dbReference>
<comment type="catalytic activity">
    <reaction evidence="5 6">
        <text>dTDP-beta-L-rhamnose + NADP(+) = dTDP-4-dehydro-beta-L-rhamnose + NADPH + H(+)</text>
        <dbReference type="Rhea" id="RHEA:21796"/>
        <dbReference type="ChEBI" id="CHEBI:15378"/>
        <dbReference type="ChEBI" id="CHEBI:57510"/>
        <dbReference type="ChEBI" id="CHEBI:57783"/>
        <dbReference type="ChEBI" id="CHEBI:58349"/>
        <dbReference type="ChEBI" id="CHEBI:62830"/>
        <dbReference type="EC" id="1.1.1.133"/>
    </reaction>
</comment>
<dbReference type="InterPro" id="IPR005913">
    <property type="entry name" value="dTDP_dehydrorham_reduct"/>
</dbReference>
<protein>
    <recommendedName>
        <fullName evidence="4 6">dTDP-4-dehydrorhamnose reductase</fullName>
        <ecNumber evidence="3 6">1.1.1.133</ecNumber>
    </recommendedName>
</protein>
<comment type="function">
    <text evidence="6">Catalyzes the reduction of dTDP-6-deoxy-L-lyxo-4-hexulose to yield dTDP-L-rhamnose.</text>
</comment>
<proteinExistence type="inferred from homology"/>
<evidence type="ECO:0000313" key="9">
    <source>
        <dbReference type="Proteomes" id="UP001163255"/>
    </source>
</evidence>